<feature type="transmembrane region" description="Helical" evidence="6">
    <location>
        <begin position="175"/>
        <end position="194"/>
    </location>
</feature>
<dbReference type="GO" id="GO:0016020">
    <property type="term" value="C:membrane"/>
    <property type="evidence" value="ECO:0007669"/>
    <property type="project" value="UniProtKB-SubCell"/>
</dbReference>
<feature type="transmembrane region" description="Helical" evidence="6">
    <location>
        <begin position="206"/>
        <end position="225"/>
    </location>
</feature>
<keyword evidence="5 6" id="KW-0472">Membrane</keyword>
<dbReference type="PANTHER" id="PTHR19432">
    <property type="entry name" value="SUGAR TRANSPORTER"/>
    <property type="match status" value="1"/>
</dbReference>
<evidence type="ECO:0008006" key="9">
    <source>
        <dbReference type="Google" id="ProtNLM"/>
    </source>
</evidence>
<dbReference type="KEGG" id="eiv:EIN_167590"/>
<evidence type="ECO:0000256" key="1">
    <source>
        <dbReference type="ARBA" id="ARBA00004141"/>
    </source>
</evidence>
<organism evidence="7 8">
    <name type="scientific">Entamoeba invadens IP1</name>
    <dbReference type="NCBI Taxonomy" id="370355"/>
    <lineage>
        <taxon>Eukaryota</taxon>
        <taxon>Amoebozoa</taxon>
        <taxon>Evosea</taxon>
        <taxon>Archamoebae</taxon>
        <taxon>Mastigamoebida</taxon>
        <taxon>Entamoebidae</taxon>
        <taxon>Entamoeba</taxon>
    </lineage>
</organism>
<dbReference type="VEuPathDB" id="AmoebaDB:EIN_167590"/>
<evidence type="ECO:0000313" key="7">
    <source>
        <dbReference type="EMBL" id="ELP84444.1"/>
    </source>
</evidence>
<dbReference type="EMBL" id="KB207112">
    <property type="protein sequence ID" value="ELP84444.1"/>
    <property type="molecule type" value="Genomic_DNA"/>
</dbReference>
<feature type="transmembrane region" description="Helical" evidence="6">
    <location>
        <begin position="475"/>
        <end position="496"/>
    </location>
</feature>
<feature type="transmembrane region" description="Helical" evidence="6">
    <location>
        <begin position="49"/>
        <end position="75"/>
    </location>
</feature>
<evidence type="ECO:0000256" key="6">
    <source>
        <dbReference type="SAM" id="Phobius"/>
    </source>
</evidence>
<name>A0A0A1TVJ2_ENTIV</name>
<sequence>MNKDKIVQSSLRVLKYFVYSILNGGLVFSTSTVSCLISPFMYIKTGMSISTISLIFGGIIPLIVSFIQPIFGLLSDIFPIKRFKRRFFIVIGSIIAIILLPFVSYSDSIGIALGDTKGTLSNSTNSSSATENDMIISQVLGVIFISFSSTSVVIVQNMDRALIVDNIESEYQHNANFFAALLSGFFILLFYIIAATCAEIDNYYNFMFILSAVLIAITSFVTTVFSKEKTTKQTKNSFELLDTNNDSKDVQQQTTSSDVIVSPTTETPLIDKNTKEEENKTPIDRKRKIIEFIKGFGWKLWVLAFIQMSATVSVLLFPSFVANYFPINLYHAETDDPNFQKGVSMAMYSLMAQGGVLVICSLLSSFVSNYENILFSVTSFVCVLSHVGIILMDYFAQNYTTPPAWILTVDFICIGMTGILESVVLSVPFVILTKISEPKRYGTDLAFLAAATTFGVVIISNIFALLLYFELSLVSIFYLCGSMALLCFLSCFLLPIMTKNKKNEEKENEDEKRLQFCINLDFSLHFHSLPIYYSQSVKSCPCIFGLLKLEYFGKYSKHPKHRFIILLDNIFRQTLLLSAYKSN</sequence>
<dbReference type="Gene3D" id="1.20.1250.20">
    <property type="entry name" value="MFS general substrate transporter like domains"/>
    <property type="match status" value="2"/>
</dbReference>
<keyword evidence="4 6" id="KW-1133">Transmembrane helix</keyword>
<keyword evidence="2" id="KW-0813">Transport</keyword>
<dbReference type="SUPFAM" id="SSF103473">
    <property type="entry name" value="MFS general substrate transporter"/>
    <property type="match status" value="1"/>
</dbReference>
<feature type="transmembrane region" description="Helical" evidence="6">
    <location>
        <begin position="21"/>
        <end position="43"/>
    </location>
</feature>
<keyword evidence="3 6" id="KW-0812">Transmembrane</keyword>
<dbReference type="PROSITE" id="PS51257">
    <property type="entry name" value="PROKAR_LIPOPROTEIN"/>
    <property type="match status" value="1"/>
</dbReference>
<evidence type="ECO:0000313" key="8">
    <source>
        <dbReference type="Proteomes" id="UP000014680"/>
    </source>
</evidence>
<evidence type="ECO:0000256" key="3">
    <source>
        <dbReference type="ARBA" id="ARBA00022692"/>
    </source>
</evidence>
<dbReference type="GeneID" id="14883661"/>
<evidence type="ECO:0000256" key="5">
    <source>
        <dbReference type="ARBA" id="ARBA00023136"/>
    </source>
</evidence>
<feature type="transmembrane region" description="Helical" evidence="6">
    <location>
        <begin position="445"/>
        <end position="469"/>
    </location>
</feature>
<feature type="transmembrane region" description="Helical" evidence="6">
    <location>
        <begin position="345"/>
        <end position="366"/>
    </location>
</feature>
<proteinExistence type="predicted"/>
<evidence type="ECO:0000256" key="2">
    <source>
        <dbReference type="ARBA" id="ARBA00022448"/>
    </source>
</evidence>
<protein>
    <recommendedName>
        <fullName evidence="9">Major facilitator superfamily (MFS) profile domain-containing protein</fullName>
    </recommendedName>
</protein>
<dbReference type="GO" id="GO:0008506">
    <property type="term" value="F:sucrose:proton symporter activity"/>
    <property type="evidence" value="ECO:0007669"/>
    <property type="project" value="TreeGrafter"/>
</dbReference>
<dbReference type="RefSeq" id="XP_004183790.1">
    <property type="nucleotide sequence ID" value="XM_004183742.1"/>
</dbReference>
<accession>A0A0A1TVJ2</accession>
<feature type="transmembrane region" description="Helical" evidence="6">
    <location>
        <begin position="87"/>
        <end position="105"/>
    </location>
</feature>
<dbReference type="Pfam" id="PF07690">
    <property type="entry name" value="MFS_1"/>
    <property type="match status" value="1"/>
</dbReference>
<dbReference type="InterPro" id="IPR011701">
    <property type="entry name" value="MFS"/>
</dbReference>
<gene>
    <name evidence="7" type="ORF">EIN_167590</name>
</gene>
<comment type="subcellular location">
    <subcellularLocation>
        <location evidence="1">Membrane</location>
        <topology evidence="1">Multi-pass membrane protein</topology>
    </subcellularLocation>
</comment>
<dbReference type="AlphaFoldDB" id="A0A0A1TVJ2"/>
<dbReference type="Proteomes" id="UP000014680">
    <property type="component" value="Unassembled WGS sequence"/>
</dbReference>
<feature type="transmembrane region" description="Helical" evidence="6">
    <location>
        <begin position="404"/>
        <end position="433"/>
    </location>
</feature>
<reference evidence="7 8" key="1">
    <citation type="submission" date="2012-10" db="EMBL/GenBank/DDBJ databases">
        <authorList>
            <person name="Zafar N."/>
            <person name="Inman J."/>
            <person name="Hall N."/>
            <person name="Lorenzi H."/>
            <person name="Caler E."/>
        </authorList>
    </citation>
    <scope>NUCLEOTIDE SEQUENCE [LARGE SCALE GENOMIC DNA]</scope>
    <source>
        <strain evidence="7 8">IP1</strain>
    </source>
</reference>
<feature type="transmembrane region" description="Helical" evidence="6">
    <location>
        <begin position="300"/>
        <end position="325"/>
    </location>
</feature>
<dbReference type="PANTHER" id="PTHR19432:SF35">
    <property type="entry name" value="SOLUTE CARRIER FAMILY 45 MEMBER 3 ISOFORM X1"/>
    <property type="match status" value="1"/>
</dbReference>
<feature type="transmembrane region" description="Helical" evidence="6">
    <location>
        <begin position="135"/>
        <end position="155"/>
    </location>
</feature>
<feature type="transmembrane region" description="Helical" evidence="6">
    <location>
        <begin position="373"/>
        <end position="392"/>
    </location>
</feature>
<dbReference type="InterPro" id="IPR036259">
    <property type="entry name" value="MFS_trans_sf"/>
</dbReference>
<evidence type="ECO:0000256" key="4">
    <source>
        <dbReference type="ARBA" id="ARBA00022989"/>
    </source>
</evidence>
<keyword evidence="8" id="KW-1185">Reference proteome</keyword>